<evidence type="ECO:0000256" key="1">
    <source>
        <dbReference type="SAM" id="MobiDB-lite"/>
    </source>
</evidence>
<feature type="region of interest" description="Disordered" evidence="1">
    <location>
        <begin position="209"/>
        <end position="278"/>
    </location>
</feature>
<organism evidence="2 3">
    <name type="scientific">Gossypium australe</name>
    <dbReference type="NCBI Taxonomy" id="47621"/>
    <lineage>
        <taxon>Eukaryota</taxon>
        <taxon>Viridiplantae</taxon>
        <taxon>Streptophyta</taxon>
        <taxon>Embryophyta</taxon>
        <taxon>Tracheophyta</taxon>
        <taxon>Spermatophyta</taxon>
        <taxon>Magnoliopsida</taxon>
        <taxon>eudicotyledons</taxon>
        <taxon>Gunneridae</taxon>
        <taxon>Pentapetalae</taxon>
        <taxon>rosids</taxon>
        <taxon>malvids</taxon>
        <taxon>Malvales</taxon>
        <taxon>Malvaceae</taxon>
        <taxon>Malvoideae</taxon>
        <taxon>Gossypium</taxon>
    </lineage>
</organism>
<dbReference type="InterPro" id="IPR040256">
    <property type="entry name" value="At4g02000-like"/>
</dbReference>
<gene>
    <name evidence="2" type="ORF">EPI10_007097</name>
</gene>
<evidence type="ECO:0000313" key="3">
    <source>
        <dbReference type="Proteomes" id="UP000325315"/>
    </source>
</evidence>
<feature type="compositionally biased region" description="Basic and acidic residues" evidence="1">
    <location>
        <begin position="209"/>
        <end position="231"/>
    </location>
</feature>
<dbReference type="OrthoDB" id="960225at2759"/>
<keyword evidence="3" id="KW-1185">Reference proteome</keyword>
<dbReference type="PANTHER" id="PTHR31286:SF178">
    <property type="entry name" value="DUF4283 DOMAIN-CONTAINING PROTEIN"/>
    <property type="match status" value="1"/>
</dbReference>
<dbReference type="AlphaFoldDB" id="A0A5B6WVF3"/>
<dbReference type="Proteomes" id="UP000325315">
    <property type="component" value="Unassembled WGS sequence"/>
</dbReference>
<accession>A0A5B6WVF3</accession>
<comment type="caution">
    <text evidence="2">The sequence shown here is derived from an EMBL/GenBank/DDBJ whole genome shotgun (WGS) entry which is preliminary data.</text>
</comment>
<proteinExistence type="predicted"/>
<sequence>MDERSEKDKEMMEEDINILLERLKFSEEESTKVFRSNDESNSKGFDVWAVSKIMALEKPNREAMYRVFKSLWFTKEEVNFVAMKEEVIIVKFGCLEDRSRILNLIPWLFDNCLFSMVPFVKGKDIDSYDFYKSPFWIRIFNVPMELMDRQTAFDMGKDLGELVAIDWKDKNGGWTEFIRAVIAPLNQGRVNWRNRVEVISTRDITIENREESKTDSREDSGQLVGKERNRGEEEEIMSTSPVERKFHRTKREGIGHFKSKRKRLRGPNGESVDESPAKLAKRRLLECNSPSNAVVVDQPRQEP</sequence>
<dbReference type="EMBL" id="SMMG02000002">
    <property type="protein sequence ID" value="KAA3485064.1"/>
    <property type="molecule type" value="Genomic_DNA"/>
</dbReference>
<name>A0A5B6WVF3_9ROSI</name>
<feature type="region of interest" description="Disordered" evidence="1">
    <location>
        <begin position="284"/>
        <end position="303"/>
    </location>
</feature>
<reference evidence="3" key="1">
    <citation type="journal article" date="2019" name="Plant Biotechnol. J.">
        <title>Genome sequencing of the Australian wild diploid species Gossypium australe highlights disease resistance and delayed gland morphogenesis.</title>
        <authorList>
            <person name="Cai Y."/>
            <person name="Cai X."/>
            <person name="Wang Q."/>
            <person name="Wang P."/>
            <person name="Zhang Y."/>
            <person name="Cai C."/>
            <person name="Xu Y."/>
            <person name="Wang K."/>
            <person name="Zhou Z."/>
            <person name="Wang C."/>
            <person name="Geng S."/>
            <person name="Li B."/>
            <person name="Dong Q."/>
            <person name="Hou Y."/>
            <person name="Wang H."/>
            <person name="Ai P."/>
            <person name="Liu Z."/>
            <person name="Yi F."/>
            <person name="Sun M."/>
            <person name="An G."/>
            <person name="Cheng J."/>
            <person name="Zhang Y."/>
            <person name="Shi Q."/>
            <person name="Xie Y."/>
            <person name="Shi X."/>
            <person name="Chang Y."/>
            <person name="Huang F."/>
            <person name="Chen Y."/>
            <person name="Hong S."/>
            <person name="Mi L."/>
            <person name="Sun Q."/>
            <person name="Zhang L."/>
            <person name="Zhou B."/>
            <person name="Peng R."/>
            <person name="Zhang X."/>
            <person name="Liu F."/>
        </authorList>
    </citation>
    <scope>NUCLEOTIDE SEQUENCE [LARGE SCALE GENOMIC DNA]</scope>
    <source>
        <strain evidence="3">cv. PA1801</strain>
    </source>
</reference>
<protein>
    <submittedName>
        <fullName evidence="2">Zinc finger, CCHC-type</fullName>
    </submittedName>
</protein>
<dbReference type="PANTHER" id="PTHR31286">
    <property type="entry name" value="GLYCINE-RICH CELL WALL STRUCTURAL PROTEIN 1.8-LIKE"/>
    <property type="match status" value="1"/>
</dbReference>
<evidence type="ECO:0000313" key="2">
    <source>
        <dbReference type="EMBL" id="KAA3485064.1"/>
    </source>
</evidence>